<reference evidence="5 6" key="1">
    <citation type="journal article" date="2011" name="J. Bacteriol.">
        <title>Complete genome sequence of the cellulose-degrading bacterium Cellulosilyticum lentocellum.</title>
        <authorList>
            <consortium name="US DOE Joint Genome Institute"/>
            <person name="Miller D.A."/>
            <person name="Suen G."/>
            <person name="Bruce D."/>
            <person name="Copeland A."/>
            <person name="Cheng J.F."/>
            <person name="Detter C."/>
            <person name="Goodwin L.A."/>
            <person name="Han C.S."/>
            <person name="Hauser L.J."/>
            <person name="Land M.L."/>
            <person name="Lapidus A."/>
            <person name="Lucas S."/>
            <person name="Meincke L."/>
            <person name="Pitluck S."/>
            <person name="Tapia R."/>
            <person name="Teshima H."/>
            <person name="Woyke T."/>
            <person name="Fox B.G."/>
            <person name="Angert E.R."/>
            <person name="Currie C.R."/>
        </authorList>
    </citation>
    <scope>NUCLEOTIDE SEQUENCE [LARGE SCALE GENOMIC DNA]</scope>
    <source>
        <strain evidence="6">ATCC 49066 / DSM 5427 / NCIMB 11756 / RHM5</strain>
    </source>
</reference>
<dbReference type="AlphaFoldDB" id="F2JLE7"/>
<dbReference type="GO" id="GO:0042956">
    <property type="term" value="P:maltodextrin transmembrane transport"/>
    <property type="evidence" value="ECO:0007669"/>
    <property type="project" value="TreeGrafter"/>
</dbReference>
<dbReference type="Pfam" id="PF13416">
    <property type="entry name" value="SBP_bac_8"/>
    <property type="match status" value="1"/>
</dbReference>
<dbReference type="STRING" id="642492.Clole_0496"/>
<dbReference type="GO" id="GO:0015768">
    <property type="term" value="P:maltose transport"/>
    <property type="evidence" value="ECO:0007669"/>
    <property type="project" value="TreeGrafter"/>
</dbReference>
<evidence type="ECO:0000256" key="3">
    <source>
        <dbReference type="ARBA" id="ARBA00022729"/>
    </source>
</evidence>
<dbReference type="Gene3D" id="3.40.190.10">
    <property type="entry name" value="Periplasmic binding protein-like II"/>
    <property type="match status" value="2"/>
</dbReference>
<name>F2JLE7_CELLD</name>
<dbReference type="GO" id="GO:1901982">
    <property type="term" value="F:maltose binding"/>
    <property type="evidence" value="ECO:0007669"/>
    <property type="project" value="TreeGrafter"/>
</dbReference>
<keyword evidence="6" id="KW-1185">Reference proteome</keyword>
<dbReference type="PANTHER" id="PTHR30061">
    <property type="entry name" value="MALTOSE-BINDING PERIPLASMIC PROTEIN"/>
    <property type="match status" value="1"/>
</dbReference>
<dbReference type="GO" id="GO:0055052">
    <property type="term" value="C:ATP-binding cassette (ABC) transporter complex, substrate-binding subunit-containing"/>
    <property type="evidence" value="ECO:0007669"/>
    <property type="project" value="TreeGrafter"/>
</dbReference>
<evidence type="ECO:0000256" key="1">
    <source>
        <dbReference type="ARBA" id="ARBA00008520"/>
    </source>
</evidence>
<dbReference type="InterPro" id="IPR006059">
    <property type="entry name" value="SBP"/>
</dbReference>
<dbReference type="KEGG" id="cle:Clole_0496"/>
<dbReference type="HOGENOM" id="CLU_031285_17_3_9"/>
<evidence type="ECO:0000313" key="6">
    <source>
        <dbReference type="Proteomes" id="UP000008467"/>
    </source>
</evidence>
<evidence type="ECO:0000313" key="5">
    <source>
        <dbReference type="EMBL" id="ADZ82235.1"/>
    </source>
</evidence>
<dbReference type="RefSeq" id="WP_013655536.1">
    <property type="nucleotide sequence ID" value="NC_015275.1"/>
</dbReference>
<dbReference type="CDD" id="cd13655">
    <property type="entry name" value="PBP2_oligosaccharide_1"/>
    <property type="match status" value="1"/>
</dbReference>
<evidence type="ECO:0000256" key="4">
    <source>
        <dbReference type="SAM" id="SignalP"/>
    </source>
</evidence>
<keyword evidence="3 4" id="KW-0732">Signal</keyword>
<organism evidence="5 6">
    <name type="scientific">Cellulosilyticum lentocellum (strain ATCC 49066 / DSM 5427 / NCIMB 11756 / RHM5)</name>
    <name type="common">Clostridium lentocellum</name>
    <dbReference type="NCBI Taxonomy" id="642492"/>
    <lineage>
        <taxon>Bacteria</taxon>
        <taxon>Bacillati</taxon>
        <taxon>Bacillota</taxon>
        <taxon>Clostridia</taxon>
        <taxon>Lachnospirales</taxon>
        <taxon>Cellulosilyticaceae</taxon>
        <taxon>Cellulosilyticum</taxon>
    </lineage>
</organism>
<dbReference type="EMBL" id="CP002582">
    <property type="protein sequence ID" value="ADZ82235.1"/>
    <property type="molecule type" value="Genomic_DNA"/>
</dbReference>
<keyword evidence="2" id="KW-0813">Transport</keyword>
<accession>F2JLE7</accession>
<sequence length="418" mass="46017">MKKFMKKLRLMSIMVVAMTILSGCSQNNNAHIESQEVKSEVVNLTLWGGPNEQELLAEMVESFKNKYADEAIFEITIVPEEEGTSRDKILADVNQAPDVFAFADDQLMELAAAGVIEPIEQDMQIKEENVEGAIEAATINGNLYAYPMTADNGYFMFYNKKYLSENDVATLDQMLSVASSLSKKVTMDWTSGWYLYSFFGNTGLKMGLNPDGLTNYCDWNNQSSEIKGVDIGNAMLAIAQNPGFMNGRDDKLVAGAKDGSVIAGVSGVWVANALQQAWGDDFAAVKLPTYTVGGKQVQLSSYAGYKMIGVNGYSQQKEWAMKLAQWLTNEENQTLRFIKRGLGPSNVIAGAKEEVKKSPAIKALIEQAQYSSLQRVGPKYWDPVAEFAKSISEGTASANNMQQLMDSMVKEITMKVTD</sequence>
<evidence type="ECO:0000256" key="2">
    <source>
        <dbReference type="ARBA" id="ARBA00022448"/>
    </source>
</evidence>
<proteinExistence type="inferred from homology"/>
<dbReference type="PANTHER" id="PTHR30061:SF50">
    <property type="entry name" value="MALTOSE_MALTODEXTRIN-BINDING PERIPLASMIC PROTEIN"/>
    <property type="match status" value="1"/>
</dbReference>
<dbReference type="eggNOG" id="COG2182">
    <property type="taxonomic scope" value="Bacteria"/>
</dbReference>
<feature type="chain" id="PRO_5038878461" evidence="4">
    <location>
        <begin position="31"/>
        <end position="418"/>
    </location>
</feature>
<feature type="signal peptide" evidence="4">
    <location>
        <begin position="1"/>
        <end position="30"/>
    </location>
</feature>
<gene>
    <name evidence="5" type="ordered locus">Clole_0496</name>
</gene>
<comment type="similarity">
    <text evidence="1">Belongs to the bacterial solute-binding protein 1 family.</text>
</comment>
<protein>
    <submittedName>
        <fullName evidence="5">Extracellular solute-binding protein family 1</fullName>
    </submittedName>
</protein>
<dbReference type="PROSITE" id="PS51257">
    <property type="entry name" value="PROKAR_LIPOPROTEIN"/>
    <property type="match status" value="1"/>
</dbReference>
<dbReference type="SUPFAM" id="SSF53850">
    <property type="entry name" value="Periplasmic binding protein-like II"/>
    <property type="match status" value="1"/>
</dbReference>
<dbReference type="Proteomes" id="UP000008467">
    <property type="component" value="Chromosome"/>
</dbReference>